<dbReference type="InterPro" id="IPR040256">
    <property type="entry name" value="At4g02000-like"/>
</dbReference>
<dbReference type="PANTHER" id="PTHR31286">
    <property type="entry name" value="GLYCINE-RICH CELL WALL STRUCTURAL PROTEIN 1.8-LIKE"/>
    <property type="match status" value="1"/>
</dbReference>
<dbReference type="AlphaFoldDB" id="A0A7N0VMN2"/>
<keyword evidence="2" id="KW-1185">Reference proteome</keyword>
<evidence type="ECO:0000313" key="2">
    <source>
        <dbReference type="Proteomes" id="UP000594263"/>
    </source>
</evidence>
<sequence length="89" mass="10491">MGVWVNFHWLDPYFYHPSFLREISQGVGNFLKMEERTLSLKNPSVARVCVEINVAQSMIQGLQVESVHHQNFIEVEYEGHFEYCGKCRR</sequence>
<name>A0A7N0VMN2_KALFE</name>
<accession>A0A7N0VMN2</accession>
<dbReference type="Gramene" id="Kaladp1182s0007.1.v1.1">
    <property type="protein sequence ID" value="Kaladp1182s0007.1.v1.1.CDS.1"/>
    <property type="gene ID" value="Kaladp1182s0007.v1.1"/>
</dbReference>
<proteinExistence type="predicted"/>
<protein>
    <submittedName>
        <fullName evidence="1">Uncharacterized protein</fullName>
    </submittedName>
</protein>
<dbReference type="PANTHER" id="PTHR31286:SF180">
    <property type="entry name" value="OS10G0362600 PROTEIN"/>
    <property type="match status" value="1"/>
</dbReference>
<dbReference type="EnsemblPlants" id="Kaladp1182s0007.1.v1.1">
    <property type="protein sequence ID" value="Kaladp1182s0007.1.v1.1.CDS.1"/>
    <property type="gene ID" value="Kaladp1182s0007.v1.1"/>
</dbReference>
<evidence type="ECO:0000313" key="1">
    <source>
        <dbReference type="EnsemblPlants" id="Kaladp1182s0007.1.v1.1.CDS.1"/>
    </source>
</evidence>
<dbReference type="Proteomes" id="UP000594263">
    <property type="component" value="Unplaced"/>
</dbReference>
<reference evidence="1" key="1">
    <citation type="submission" date="2021-01" db="UniProtKB">
        <authorList>
            <consortium name="EnsemblPlants"/>
        </authorList>
    </citation>
    <scope>IDENTIFICATION</scope>
</reference>
<organism evidence="1 2">
    <name type="scientific">Kalanchoe fedtschenkoi</name>
    <name type="common">Lavender scallops</name>
    <name type="synonym">South American air plant</name>
    <dbReference type="NCBI Taxonomy" id="63787"/>
    <lineage>
        <taxon>Eukaryota</taxon>
        <taxon>Viridiplantae</taxon>
        <taxon>Streptophyta</taxon>
        <taxon>Embryophyta</taxon>
        <taxon>Tracheophyta</taxon>
        <taxon>Spermatophyta</taxon>
        <taxon>Magnoliopsida</taxon>
        <taxon>eudicotyledons</taxon>
        <taxon>Gunneridae</taxon>
        <taxon>Pentapetalae</taxon>
        <taxon>Saxifragales</taxon>
        <taxon>Crassulaceae</taxon>
        <taxon>Kalanchoe</taxon>
    </lineage>
</organism>